<dbReference type="InterPro" id="IPR050796">
    <property type="entry name" value="SCF_F-box_component"/>
</dbReference>
<dbReference type="EMBL" id="PKPP01006865">
    <property type="protein sequence ID" value="PWA55098.1"/>
    <property type="molecule type" value="Genomic_DNA"/>
</dbReference>
<dbReference type="SUPFAM" id="SSF81383">
    <property type="entry name" value="F-box domain"/>
    <property type="match status" value="1"/>
</dbReference>
<dbReference type="CDD" id="cd22157">
    <property type="entry name" value="F-box_AtFBW1-like"/>
    <property type="match status" value="1"/>
</dbReference>
<dbReference type="NCBIfam" id="TIGR01640">
    <property type="entry name" value="F_box_assoc_1"/>
    <property type="match status" value="1"/>
</dbReference>
<organism evidence="2 3">
    <name type="scientific">Artemisia annua</name>
    <name type="common">Sweet wormwood</name>
    <dbReference type="NCBI Taxonomy" id="35608"/>
    <lineage>
        <taxon>Eukaryota</taxon>
        <taxon>Viridiplantae</taxon>
        <taxon>Streptophyta</taxon>
        <taxon>Embryophyta</taxon>
        <taxon>Tracheophyta</taxon>
        <taxon>Spermatophyta</taxon>
        <taxon>Magnoliopsida</taxon>
        <taxon>eudicotyledons</taxon>
        <taxon>Gunneridae</taxon>
        <taxon>Pentapetalae</taxon>
        <taxon>asterids</taxon>
        <taxon>campanulids</taxon>
        <taxon>Asterales</taxon>
        <taxon>Asteraceae</taxon>
        <taxon>Asteroideae</taxon>
        <taxon>Anthemideae</taxon>
        <taxon>Artemisiinae</taxon>
        <taxon>Artemisia</taxon>
    </lineage>
</organism>
<evidence type="ECO:0000313" key="2">
    <source>
        <dbReference type="EMBL" id="PWA55098.1"/>
    </source>
</evidence>
<dbReference type="PANTHER" id="PTHR31672:SF13">
    <property type="entry name" value="F-BOX PROTEIN CPR30-LIKE"/>
    <property type="match status" value="1"/>
</dbReference>
<dbReference type="SMART" id="SM00256">
    <property type="entry name" value="FBOX"/>
    <property type="match status" value="1"/>
</dbReference>
<keyword evidence="3" id="KW-1185">Reference proteome</keyword>
<dbReference type="Pfam" id="PF08268">
    <property type="entry name" value="FBA_3"/>
    <property type="match status" value="1"/>
</dbReference>
<dbReference type="Proteomes" id="UP000245207">
    <property type="component" value="Unassembled WGS sequence"/>
</dbReference>
<evidence type="ECO:0000313" key="3">
    <source>
        <dbReference type="Proteomes" id="UP000245207"/>
    </source>
</evidence>
<gene>
    <name evidence="2" type="ORF">CTI12_AA354620</name>
</gene>
<dbReference type="Gene3D" id="1.20.1280.50">
    <property type="match status" value="1"/>
</dbReference>
<dbReference type="OrthoDB" id="1845276at2759"/>
<dbReference type="InterPro" id="IPR013187">
    <property type="entry name" value="F-box-assoc_dom_typ3"/>
</dbReference>
<dbReference type="InterPro" id="IPR001810">
    <property type="entry name" value="F-box_dom"/>
</dbReference>
<proteinExistence type="predicted"/>
<dbReference type="STRING" id="35608.A0A2U1M1F7"/>
<protein>
    <submittedName>
        <fullName evidence="2">F-box domain-containing protein</fullName>
    </submittedName>
</protein>
<dbReference type="InterPro" id="IPR017451">
    <property type="entry name" value="F-box-assoc_interact_dom"/>
</dbReference>
<accession>A0A2U1M1F7</accession>
<name>A0A2U1M1F7_ARTAN</name>
<dbReference type="InterPro" id="IPR036047">
    <property type="entry name" value="F-box-like_dom_sf"/>
</dbReference>
<feature type="domain" description="F-box" evidence="1">
    <location>
        <begin position="6"/>
        <end position="51"/>
    </location>
</feature>
<reference evidence="2 3" key="1">
    <citation type="journal article" date="2018" name="Mol. Plant">
        <title>The genome of Artemisia annua provides insight into the evolution of Asteraceae family and artemisinin biosynthesis.</title>
        <authorList>
            <person name="Shen Q."/>
            <person name="Zhang L."/>
            <person name="Liao Z."/>
            <person name="Wang S."/>
            <person name="Yan T."/>
            <person name="Shi P."/>
            <person name="Liu M."/>
            <person name="Fu X."/>
            <person name="Pan Q."/>
            <person name="Wang Y."/>
            <person name="Lv Z."/>
            <person name="Lu X."/>
            <person name="Zhang F."/>
            <person name="Jiang W."/>
            <person name="Ma Y."/>
            <person name="Chen M."/>
            <person name="Hao X."/>
            <person name="Li L."/>
            <person name="Tang Y."/>
            <person name="Lv G."/>
            <person name="Zhou Y."/>
            <person name="Sun X."/>
            <person name="Brodelius P.E."/>
            <person name="Rose J.K.C."/>
            <person name="Tang K."/>
        </authorList>
    </citation>
    <scope>NUCLEOTIDE SEQUENCE [LARGE SCALE GENOMIC DNA]</scope>
    <source>
        <strain evidence="3">cv. Huhao1</strain>
        <tissue evidence="2">Leaf</tissue>
    </source>
</reference>
<dbReference type="AlphaFoldDB" id="A0A2U1M1F7"/>
<dbReference type="PANTHER" id="PTHR31672">
    <property type="entry name" value="BNACNNG10540D PROTEIN"/>
    <property type="match status" value="1"/>
</dbReference>
<evidence type="ECO:0000259" key="1">
    <source>
        <dbReference type="PROSITE" id="PS50181"/>
    </source>
</evidence>
<dbReference type="PROSITE" id="PS50181">
    <property type="entry name" value="FBOX"/>
    <property type="match status" value="1"/>
</dbReference>
<dbReference type="Pfam" id="PF00646">
    <property type="entry name" value="F-box"/>
    <property type="match status" value="1"/>
</dbReference>
<sequence length="328" mass="37596">MMKSPNPSIEALPGNIMADVLSRLPVKTIIHCKCVCKNWRELVSDSYFVNLHISRLPAGVMIHENCHFEVKPGIMKWLEIKGEVDDTRLHHDFVTLFDLSLAPALQNSNICQVGSVNGLICLWKYASNHDNIYICNPITREYMILPRQQYHTEKSYAAIYYSFGVGLLTKEYKVIRIFQPSQAQNLEVYTLGTGQWRRVGHVPYLLNESYGPYVNGCAHWIFCGRDSPKELYAFDFDNETFSFFPSPPSEEIIGRQILGVINGCLSMGVTSDLKFTIWVMKEYGIRKSWHKEAVFKQSMDLLIGEPVTGLFGLEDGTIWLFFREAVCW</sequence>
<comment type="caution">
    <text evidence="2">The sequence shown here is derived from an EMBL/GenBank/DDBJ whole genome shotgun (WGS) entry which is preliminary data.</text>
</comment>